<reference evidence="2" key="2">
    <citation type="submission" date="2020-09" db="EMBL/GenBank/DDBJ databases">
        <authorList>
            <person name="Sun Q."/>
            <person name="Zhou Y."/>
        </authorList>
    </citation>
    <scope>NUCLEOTIDE SEQUENCE</scope>
    <source>
        <strain evidence="2">CGMCC 1.10749</strain>
    </source>
</reference>
<proteinExistence type="predicted"/>
<dbReference type="AlphaFoldDB" id="A0A8H9KSL7"/>
<dbReference type="EMBL" id="BMEA01000002">
    <property type="protein sequence ID" value="GGB81469.1"/>
    <property type="molecule type" value="Genomic_DNA"/>
</dbReference>
<protein>
    <recommendedName>
        <fullName evidence="1">T3SS peptide-binding chaperone domain-containing protein</fullName>
    </recommendedName>
</protein>
<name>A0A8H9KSL7_9MICO</name>
<feature type="domain" description="T3SS peptide-binding chaperone" evidence="1">
    <location>
        <begin position="9"/>
        <end position="222"/>
    </location>
</feature>
<evidence type="ECO:0000259" key="1">
    <source>
        <dbReference type="Pfam" id="PF22553"/>
    </source>
</evidence>
<dbReference type="Proteomes" id="UP000628079">
    <property type="component" value="Unassembled WGS sequence"/>
</dbReference>
<dbReference type="InterPro" id="IPR054445">
    <property type="entry name" value="T3SS_chaperone_dom"/>
</dbReference>
<evidence type="ECO:0000313" key="2">
    <source>
        <dbReference type="EMBL" id="GGB81469.1"/>
    </source>
</evidence>
<gene>
    <name evidence="2" type="ORF">GCM10011314_21350</name>
</gene>
<evidence type="ECO:0000313" key="3">
    <source>
        <dbReference type="Proteomes" id="UP000628079"/>
    </source>
</evidence>
<sequence>MLEPTVAEAASWGLAAALARRHPELVVRREHPGGGQYDVLAVRSLQGCAVMLNRTGTIQVHKRDDGREPDWEPLSWASALELDQKDLCRQLESAAGLRSVSATPQSTQRVLVYRVLAAIAGLHILRPRVEITMGAIDTSGSFGGPAEWLVRFPEIAAIVKRDQRRGEEPRFAYWHAGARDFEVAFDVNTGDVWSLAGRRSNLLVAYTKGGRRMPALVSQVLSMGTDTR</sequence>
<organism evidence="2 3">
    <name type="scientific">Knoellia flava</name>
    <dbReference type="NCBI Taxonomy" id="913969"/>
    <lineage>
        <taxon>Bacteria</taxon>
        <taxon>Bacillati</taxon>
        <taxon>Actinomycetota</taxon>
        <taxon>Actinomycetes</taxon>
        <taxon>Micrococcales</taxon>
        <taxon>Intrasporangiaceae</taxon>
        <taxon>Knoellia</taxon>
    </lineage>
</organism>
<reference evidence="2" key="1">
    <citation type="journal article" date="2014" name="Int. J. Syst. Evol. Microbiol.">
        <title>Complete genome sequence of Corynebacterium casei LMG S-19264T (=DSM 44701T), isolated from a smear-ripened cheese.</title>
        <authorList>
            <consortium name="US DOE Joint Genome Institute (JGI-PGF)"/>
            <person name="Walter F."/>
            <person name="Albersmeier A."/>
            <person name="Kalinowski J."/>
            <person name="Ruckert C."/>
        </authorList>
    </citation>
    <scope>NUCLEOTIDE SEQUENCE</scope>
    <source>
        <strain evidence="2">CGMCC 1.10749</strain>
    </source>
</reference>
<accession>A0A8H9KSL7</accession>
<dbReference type="Pfam" id="PF22553">
    <property type="entry name" value="TY-Chap2"/>
    <property type="match status" value="1"/>
</dbReference>
<comment type="caution">
    <text evidence="2">The sequence shown here is derived from an EMBL/GenBank/DDBJ whole genome shotgun (WGS) entry which is preliminary data.</text>
</comment>
<dbReference type="RefSeq" id="WP_198030687.1">
    <property type="nucleotide sequence ID" value="NZ_BMEA01000002.1"/>
</dbReference>